<dbReference type="SMART" id="SM00477">
    <property type="entry name" value="NUC"/>
    <property type="match status" value="1"/>
</dbReference>
<gene>
    <name evidence="4" type="ORF">AOXY_G28566</name>
</gene>
<dbReference type="SUPFAM" id="SSF54060">
    <property type="entry name" value="His-Me finger endonucleases"/>
    <property type="match status" value="1"/>
</dbReference>
<dbReference type="GO" id="GO:0003676">
    <property type="term" value="F:nucleic acid binding"/>
    <property type="evidence" value="ECO:0007669"/>
    <property type="project" value="InterPro"/>
</dbReference>
<dbReference type="InterPro" id="IPR044925">
    <property type="entry name" value="His-Me_finger_sf"/>
</dbReference>
<feature type="domain" description="DNA/RNA non-specific endonuclease/pyrophosphatase/phosphodiesterase" evidence="3">
    <location>
        <begin position="63"/>
        <end position="288"/>
    </location>
</feature>
<dbReference type="Gene3D" id="3.40.570.10">
    <property type="entry name" value="Extracellular Endonuclease, subunit A"/>
    <property type="match status" value="1"/>
</dbReference>
<dbReference type="GO" id="GO:0016787">
    <property type="term" value="F:hydrolase activity"/>
    <property type="evidence" value="ECO:0007669"/>
    <property type="project" value="InterPro"/>
</dbReference>
<dbReference type="Pfam" id="PF01223">
    <property type="entry name" value="Endonuclease_NS"/>
    <property type="match status" value="1"/>
</dbReference>
<evidence type="ECO:0000259" key="2">
    <source>
        <dbReference type="SMART" id="SM00477"/>
    </source>
</evidence>
<dbReference type="PANTHER" id="PTHR21472">
    <property type="entry name" value="ENDONUCLEASE DOMAIN-CONTAINING 1 PROTEIN ENDOD1"/>
    <property type="match status" value="1"/>
</dbReference>
<evidence type="ECO:0000313" key="4">
    <source>
        <dbReference type="EMBL" id="KAK1154586.1"/>
    </source>
</evidence>
<dbReference type="EMBL" id="JAGXEW010000035">
    <property type="protein sequence ID" value="KAK1154586.1"/>
    <property type="molecule type" value="Genomic_DNA"/>
</dbReference>
<evidence type="ECO:0000259" key="3">
    <source>
        <dbReference type="SMART" id="SM00892"/>
    </source>
</evidence>
<feature type="chain" id="PRO_5042290134" description="Endonuclease domain-containing 1 protein-like" evidence="1">
    <location>
        <begin position="21"/>
        <end position="314"/>
    </location>
</feature>
<reference evidence="4" key="1">
    <citation type="submission" date="2022-02" db="EMBL/GenBank/DDBJ databases">
        <title>Atlantic sturgeon de novo genome assembly.</title>
        <authorList>
            <person name="Stock M."/>
            <person name="Klopp C."/>
            <person name="Guiguen Y."/>
            <person name="Cabau C."/>
            <person name="Parinello H."/>
            <person name="Santidrian Yebra-Pimentel E."/>
            <person name="Kuhl H."/>
            <person name="Dirks R.P."/>
            <person name="Guessner J."/>
            <person name="Wuertz S."/>
            <person name="Du K."/>
            <person name="Schartl M."/>
        </authorList>
    </citation>
    <scope>NUCLEOTIDE SEQUENCE</scope>
    <source>
        <strain evidence="4">STURGEONOMICS-FGT-2020</strain>
        <tissue evidence="4">Whole blood</tissue>
    </source>
</reference>
<dbReference type="SMART" id="SM00892">
    <property type="entry name" value="Endonuclease_NS"/>
    <property type="match status" value="1"/>
</dbReference>
<proteinExistence type="predicted"/>
<accession>A0AAD8CPK6</accession>
<feature type="domain" description="ENPP1-3/EXOG-like endonuclease/phosphodiesterase" evidence="2">
    <location>
        <begin position="64"/>
        <end position="293"/>
    </location>
</feature>
<organism evidence="4 5">
    <name type="scientific">Acipenser oxyrinchus oxyrinchus</name>
    <dbReference type="NCBI Taxonomy" id="40147"/>
    <lineage>
        <taxon>Eukaryota</taxon>
        <taxon>Metazoa</taxon>
        <taxon>Chordata</taxon>
        <taxon>Craniata</taxon>
        <taxon>Vertebrata</taxon>
        <taxon>Euteleostomi</taxon>
        <taxon>Actinopterygii</taxon>
        <taxon>Chondrostei</taxon>
        <taxon>Acipenseriformes</taxon>
        <taxon>Acipenseridae</taxon>
        <taxon>Acipenser</taxon>
    </lineage>
</organism>
<dbReference type="InterPro" id="IPR001604">
    <property type="entry name" value="Endo_G_ENPP1-like_dom"/>
</dbReference>
<evidence type="ECO:0008006" key="6">
    <source>
        <dbReference type="Google" id="ProtNLM"/>
    </source>
</evidence>
<dbReference type="InterPro" id="IPR020821">
    <property type="entry name" value="ENPP1-3/EXOG-like_nuc-like"/>
</dbReference>
<dbReference type="AlphaFoldDB" id="A0AAD8CPK6"/>
<sequence length="314" mass="34722">MAKSFLCLAILVSLLGVGLASVLYDNQVFNNNNCGRFLYKMFEPKGLYHVKSSIKRICQCYQGADYFATMYNKNSFIPLYSAYVYGHQPPGAQGTQICGKGTGAVHTCSRERWCIEPEVRNQIPTFYCCYNYRAVFSGSQAVDDDYKGKNSQSYNRGHLNPQGHHEGNAAEATFTLTNSVPQVVELNTKWANQYEDNIQNEINTATGTRPCTSAYVLTGVLASNNNNNMNNRVNIPSHIWSAFCCVNNGVPTGSKAFLLGNNPNDQNQNVKSMTLQRLESYLKGIINKTTAVTLFHNNCKIPSNDGARAGRGNG</sequence>
<dbReference type="Proteomes" id="UP001230051">
    <property type="component" value="Unassembled WGS sequence"/>
</dbReference>
<dbReference type="PANTHER" id="PTHR21472:SF7">
    <property type="entry name" value="ENDONUCLEASE G, MITOCHONDRIAL-LIKE ISOFORM X2"/>
    <property type="match status" value="1"/>
</dbReference>
<keyword evidence="1" id="KW-0732">Signal</keyword>
<keyword evidence="5" id="KW-1185">Reference proteome</keyword>
<protein>
    <recommendedName>
        <fullName evidence="6">Endonuclease domain-containing 1 protein-like</fullName>
    </recommendedName>
</protein>
<evidence type="ECO:0000256" key="1">
    <source>
        <dbReference type="SAM" id="SignalP"/>
    </source>
</evidence>
<comment type="caution">
    <text evidence="4">The sequence shown here is derived from an EMBL/GenBank/DDBJ whole genome shotgun (WGS) entry which is preliminary data.</text>
</comment>
<dbReference type="InterPro" id="IPR039015">
    <property type="entry name" value="ENDOD1"/>
</dbReference>
<dbReference type="GO" id="GO:0046872">
    <property type="term" value="F:metal ion binding"/>
    <property type="evidence" value="ECO:0007669"/>
    <property type="project" value="InterPro"/>
</dbReference>
<name>A0AAD8CPK6_ACIOX</name>
<feature type="signal peptide" evidence="1">
    <location>
        <begin position="1"/>
        <end position="20"/>
    </location>
</feature>
<evidence type="ECO:0000313" key="5">
    <source>
        <dbReference type="Proteomes" id="UP001230051"/>
    </source>
</evidence>
<dbReference type="InterPro" id="IPR044929">
    <property type="entry name" value="DNA/RNA_non-sp_Endonuclease_sf"/>
</dbReference>